<comment type="caution">
    <text evidence="1">The sequence shown here is derived from an EMBL/GenBank/DDBJ whole genome shotgun (WGS) entry which is preliminary data.</text>
</comment>
<keyword evidence="2" id="KW-1185">Reference proteome</keyword>
<sequence length="59" mass="6608">MYHPEILANRAFDSARMSKCLHILRNATTTPAPMSPQLNIKFTDAIDCISGAKMVIRVF</sequence>
<name>A0A3E1P5Z0_9BACT</name>
<organism evidence="1 2">
    <name type="scientific">Chitinophaga silvisoli</name>
    <dbReference type="NCBI Taxonomy" id="2291814"/>
    <lineage>
        <taxon>Bacteria</taxon>
        <taxon>Pseudomonadati</taxon>
        <taxon>Bacteroidota</taxon>
        <taxon>Chitinophagia</taxon>
        <taxon>Chitinophagales</taxon>
        <taxon>Chitinophagaceae</taxon>
        <taxon>Chitinophaga</taxon>
    </lineage>
</organism>
<dbReference type="EMBL" id="QTJV01000002">
    <property type="protein sequence ID" value="RFM35609.1"/>
    <property type="molecule type" value="Genomic_DNA"/>
</dbReference>
<dbReference type="Proteomes" id="UP000261174">
    <property type="component" value="Unassembled WGS sequence"/>
</dbReference>
<evidence type="ECO:0000313" key="2">
    <source>
        <dbReference type="Proteomes" id="UP000261174"/>
    </source>
</evidence>
<proteinExistence type="predicted"/>
<protein>
    <submittedName>
        <fullName evidence="1">Uncharacterized protein</fullName>
    </submittedName>
</protein>
<accession>A0A3E1P5Z0</accession>
<dbReference type="AlphaFoldDB" id="A0A3E1P5Z0"/>
<reference evidence="1 2" key="1">
    <citation type="submission" date="2018-08" db="EMBL/GenBank/DDBJ databases">
        <title>Chitinophaga sp. K20C18050901, a novel bacterium isolated from forest soil.</title>
        <authorList>
            <person name="Wang C."/>
        </authorList>
    </citation>
    <scope>NUCLEOTIDE SEQUENCE [LARGE SCALE GENOMIC DNA]</scope>
    <source>
        <strain evidence="1 2">K20C18050901</strain>
    </source>
</reference>
<evidence type="ECO:0000313" key="1">
    <source>
        <dbReference type="EMBL" id="RFM35609.1"/>
    </source>
</evidence>
<gene>
    <name evidence="1" type="ORF">DXN04_09545</name>
</gene>